<feature type="transmembrane region" description="Helical" evidence="6">
    <location>
        <begin position="278"/>
        <end position="300"/>
    </location>
</feature>
<dbReference type="Pfam" id="PF01384">
    <property type="entry name" value="PHO4"/>
    <property type="match status" value="1"/>
</dbReference>
<keyword evidence="6" id="KW-0592">Phosphate transport</keyword>
<dbReference type="RefSeq" id="WP_420901782.1">
    <property type="nucleotide sequence ID" value="NZ_CP049253.1"/>
</dbReference>
<evidence type="ECO:0000256" key="5">
    <source>
        <dbReference type="ARBA" id="ARBA00023136"/>
    </source>
</evidence>
<dbReference type="EMBL" id="JAGIOL010000001">
    <property type="protein sequence ID" value="MBP2436337.1"/>
    <property type="molecule type" value="Genomic_DNA"/>
</dbReference>
<gene>
    <name evidence="8" type="ORF">JOF34_000923</name>
</gene>
<comment type="subcellular location">
    <subcellularLocation>
        <location evidence="1 6">Membrane</location>
        <topology evidence="1 6">Multi-pass membrane protein</topology>
    </subcellularLocation>
</comment>
<dbReference type="PANTHER" id="PTHR11101:SF80">
    <property type="entry name" value="PHOSPHATE TRANSPORTER"/>
    <property type="match status" value="1"/>
</dbReference>
<name>A0ABS4ZGJ7_9MICO</name>
<dbReference type="PANTHER" id="PTHR11101">
    <property type="entry name" value="PHOSPHATE TRANSPORTER"/>
    <property type="match status" value="1"/>
</dbReference>
<evidence type="ECO:0000256" key="3">
    <source>
        <dbReference type="ARBA" id="ARBA00022692"/>
    </source>
</evidence>
<keyword evidence="9" id="KW-1185">Reference proteome</keyword>
<feature type="compositionally biased region" description="Basic and acidic residues" evidence="7">
    <location>
        <begin position="7"/>
        <end position="16"/>
    </location>
</feature>
<feature type="transmembrane region" description="Helical" evidence="6">
    <location>
        <begin position="452"/>
        <end position="474"/>
    </location>
</feature>
<feature type="region of interest" description="Disordered" evidence="7">
    <location>
        <begin position="1"/>
        <end position="22"/>
    </location>
</feature>
<keyword evidence="3 6" id="KW-0812">Transmembrane</keyword>
<feature type="transmembrane region" description="Helical" evidence="6">
    <location>
        <begin position="174"/>
        <end position="194"/>
    </location>
</feature>
<evidence type="ECO:0000256" key="7">
    <source>
        <dbReference type="SAM" id="MobiDB-lite"/>
    </source>
</evidence>
<evidence type="ECO:0000256" key="6">
    <source>
        <dbReference type="RuleBase" id="RU363058"/>
    </source>
</evidence>
<reference evidence="8 9" key="1">
    <citation type="submission" date="2021-03" db="EMBL/GenBank/DDBJ databases">
        <title>Sequencing the genomes of 1000 actinobacteria strains.</title>
        <authorList>
            <person name="Klenk H.-P."/>
        </authorList>
    </citation>
    <scope>NUCLEOTIDE SEQUENCE [LARGE SCALE GENOMIC DNA]</scope>
    <source>
        <strain evidence="8 9">DSM 24221</strain>
    </source>
</reference>
<protein>
    <recommendedName>
        <fullName evidence="6">Phosphate transporter</fullName>
    </recommendedName>
</protein>
<feature type="transmembrane region" description="Helical" evidence="6">
    <location>
        <begin position="33"/>
        <end position="52"/>
    </location>
</feature>
<keyword evidence="2 6" id="KW-0813">Transport</keyword>
<feature type="transmembrane region" description="Helical" evidence="6">
    <location>
        <begin position="64"/>
        <end position="82"/>
    </location>
</feature>
<evidence type="ECO:0000313" key="8">
    <source>
        <dbReference type="EMBL" id="MBP2436337.1"/>
    </source>
</evidence>
<feature type="transmembrane region" description="Helical" evidence="6">
    <location>
        <begin position="103"/>
        <end position="123"/>
    </location>
</feature>
<feature type="transmembrane region" description="Helical" evidence="6">
    <location>
        <begin position="206"/>
        <end position="227"/>
    </location>
</feature>
<keyword evidence="5 6" id="KW-0472">Membrane</keyword>
<dbReference type="InterPro" id="IPR001204">
    <property type="entry name" value="Phos_transporter"/>
</dbReference>
<dbReference type="Proteomes" id="UP001519362">
    <property type="component" value="Unassembled WGS sequence"/>
</dbReference>
<accession>A0ABS4ZGJ7</accession>
<comment type="caution">
    <text evidence="8">The sequence shown here is derived from an EMBL/GenBank/DDBJ whole genome shotgun (WGS) entry which is preliminary data.</text>
</comment>
<feature type="transmembrane region" description="Helical" evidence="6">
    <location>
        <begin position="248"/>
        <end position="266"/>
    </location>
</feature>
<proteinExistence type="inferred from homology"/>
<evidence type="ECO:0000256" key="2">
    <source>
        <dbReference type="ARBA" id="ARBA00022448"/>
    </source>
</evidence>
<keyword evidence="4 6" id="KW-1133">Transmembrane helix</keyword>
<feature type="transmembrane region" description="Helical" evidence="6">
    <location>
        <begin position="312"/>
        <end position="333"/>
    </location>
</feature>
<evidence type="ECO:0000256" key="1">
    <source>
        <dbReference type="ARBA" id="ARBA00004141"/>
    </source>
</evidence>
<feature type="transmembrane region" description="Helical" evidence="6">
    <location>
        <begin position="359"/>
        <end position="380"/>
    </location>
</feature>
<evidence type="ECO:0000256" key="4">
    <source>
        <dbReference type="ARBA" id="ARBA00022989"/>
    </source>
</evidence>
<sequence length="475" mass="49910">MATDTPSRPEKPEKNEVPTNIFGAKESSENDRWWHLTFGGLLVIALIGFGLWSVGWVSPETSRILLITAIVFGVFMAFNIGGNDVANSFGTSVGSGTLTMKQALIVAAIFEVSGAILAGGAVTDTVRSSIVDLSVVSQSPEDFIYIMMSALLGAAIWLFIATRMGWPVSTTHSIIGGIVGAAVSMGLKTGLGGLEMVQWNKIGEIAASWVLSPTLGGVLAFCIFWIIKRFVLSHDGDSEDGHRALRTIVPIIGAIASVIMAAMLLMKGLQNLHLEMSAAGTVVLLMMIAVVSWIAVYILAQALRKKKFPKASFTLFAWMQVFTACAFAFSHGANDIANAVGPFAAVLDVMRTGSVNSQAVVPLPILITFGAALLAGLWFIGRRVVTTVGKKITEIHPASGFAAELSAASVVMLASMLGLPVSSTHILIGAVLGVGLVNRAANWGLMKPIGLAWLITLPASAGIGAIGYLVLSAIF</sequence>
<evidence type="ECO:0000313" key="9">
    <source>
        <dbReference type="Proteomes" id="UP001519362"/>
    </source>
</evidence>
<organism evidence="8 9">
    <name type="scientific">Microbacterium amylolyticum</name>
    <dbReference type="NCBI Taxonomy" id="936337"/>
    <lineage>
        <taxon>Bacteria</taxon>
        <taxon>Bacillati</taxon>
        <taxon>Actinomycetota</taxon>
        <taxon>Actinomycetes</taxon>
        <taxon>Micrococcales</taxon>
        <taxon>Microbacteriaceae</taxon>
        <taxon>Microbacterium</taxon>
    </lineage>
</organism>
<feature type="transmembrane region" description="Helical" evidence="6">
    <location>
        <begin position="143"/>
        <end position="162"/>
    </location>
</feature>
<comment type="similarity">
    <text evidence="6">Belongs to the inorganic phosphate transporter (PiT) (TC 2.A.20) family.</text>
</comment>